<feature type="transmembrane region" description="Helical" evidence="6">
    <location>
        <begin position="25"/>
        <end position="47"/>
    </location>
</feature>
<feature type="transmembrane region" description="Helical" evidence="6">
    <location>
        <begin position="111"/>
        <end position="133"/>
    </location>
</feature>
<evidence type="ECO:0000256" key="3">
    <source>
        <dbReference type="ARBA" id="ARBA00022692"/>
    </source>
</evidence>
<evidence type="ECO:0000256" key="5">
    <source>
        <dbReference type="ARBA" id="ARBA00023136"/>
    </source>
</evidence>
<evidence type="ECO:0000259" key="7">
    <source>
        <dbReference type="Pfam" id="PF01292"/>
    </source>
</evidence>
<dbReference type="EMBL" id="FLUP01000001">
    <property type="protein sequence ID" value="SBV99136.1"/>
    <property type="molecule type" value="Genomic_DNA"/>
</dbReference>
<dbReference type="Pfam" id="PF01292">
    <property type="entry name" value="Ni_hydr_CYTB"/>
    <property type="match status" value="1"/>
</dbReference>
<evidence type="ECO:0000313" key="8">
    <source>
        <dbReference type="EMBL" id="SBV99136.1"/>
    </source>
</evidence>
<keyword evidence="3 6" id="KW-0812">Transmembrane</keyword>
<accession>A0A212JI70</accession>
<dbReference type="SUPFAM" id="SSF81342">
    <property type="entry name" value="Transmembrane di-heme cytochromes"/>
    <property type="match status" value="1"/>
</dbReference>
<dbReference type="GO" id="GO:0005886">
    <property type="term" value="C:plasma membrane"/>
    <property type="evidence" value="ECO:0007669"/>
    <property type="project" value="UniProtKB-SubCell"/>
</dbReference>
<reference evidence="8" key="1">
    <citation type="submission" date="2016-04" db="EMBL/GenBank/DDBJ databases">
        <authorList>
            <person name="Evans L.H."/>
            <person name="Alamgir A."/>
            <person name="Owens N."/>
            <person name="Weber N.D."/>
            <person name="Virtaneva K."/>
            <person name="Barbian K."/>
            <person name="Babar A."/>
            <person name="Rosenke K."/>
        </authorList>
    </citation>
    <scope>NUCLEOTIDE SEQUENCE</scope>
    <source>
        <strain evidence="8">92-2</strain>
    </source>
</reference>
<keyword evidence="5 6" id="KW-0472">Membrane</keyword>
<dbReference type="InterPro" id="IPR011577">
    <property type="entry name" value="Cyt_b561_bac/Ni-Hgenase"/>
</dbReference>
<evidence type="ECO:0000256" key="4">
    <source>
        <dbReference type="ARBA" id="ARBA00022989"/>
    </source>
</evidence>
<feature type="transmembrane region" description="Helical" evidence="6">
    <location>
        <begin position="53"/>
        <end position="73"/>
    </location>
</feature>
<sequence>MGLGEMLKTQLGLLWKFLGFFQPPVLRFLHALVVCLIMVQVLTQLFGLGAVHMILGLVLCVLGFGLVACGLGMRGPRHYFPYLWGDMAQLASDVAAIRSGKLIIAPRPKGLACVVQGLGMGALSMTLLTGLWWFRSWQMGDASHTAASLHSVFVWLLMAYAVGHGGMALGHFFFWKQAAAKKPRAS</sequence>
<evidence type="ECO:0000256" key="1">
    <source>
        <dbReference type="ARBA" id="ARBA00004651"/>
    </source>
</evidence>
<dbReference type="GO" id="GO:0009055">
    <property type="term" value="F:electron transfer activity"/>
    <property type="evidence" value="ECO:0007669"/>
    <property type="project" value="InterPro"/>
</dbReference>
<name>A0A212JI70_9BACT</name>
<feature type="domain" description="Cytochrome b561 bacterial/Ni-hydrogenase" evidence="7">
    <location>
        <begin position="23"/>
        <end position="177"/>
    </location>
</feature>
<dbReference type="GO" id="GO:0022904">
    <property type="term" value="P:respiratory electron transport chain"/>
    <property type="evidence" value="ECO:0007669"/>
    <property type="project" value="InterPro"/>
</dbReference>
<dbReference type="RefSeq" id="WP_215647950.1">
    <property type="nucleotide sequence ID" value="NZ_CABUEN010000001.1"/>
</dbReference>
<comment type="subcellular location">
    <subcellularLocation>
        <location evidence="1">Cell membrane</location>
        <topology evidence="1">Multi-pass membrane protein</topology>
    </subcellularLocation>
</comment>
<organism evidence="8">
    <name type="scientific">uncultured Desulfovibrio sp</name>
    <dbReference type="NCBI Taxonomy" id="167968"/>
    <lineage>
        <taxon>Bacteria</taxon>
        <taxon>Pseudomonadati</taxon>
        <taxon>Thermodesulfobacteriota</taxon>
        <taxon>Desulfovibrionia</taxon>
        <taxon>Desulfovibrionales</taxon>
        <taxon>Desulfovibrionaceae</taxon>
        <taxon>Desulfovibrio</taxon>
        <taxon>environmental samples</taxon>
    </lineage>
</organism>
<protein>
    <recommendedName>
        <fullName evidence="7">Cytochrome b561 bacterial/Ni-hydrogenase domain-containing protein</fullName>
    </recommendedName>
</protein>
<proteinExistence type="predicted"/>
<keyword evidence="4 6" id="KW-1133">Transmembrane helix</keyword>
<evidence type="ECO:0000256" key="6">
    <source>
        <dbReference type="SAM" id="Phobius"/>
    </source>
</evidence>
<evidence type="ECO:0000256" key="2">
    <source>
        <dbReference type="ARBA" id="ARBA00022475"/>
    </source>
</evidence>
<gene>
    <name evidence="8" type="ORF">KM92DES2_11159</name>
</gene>
<dbReference type="AlphaFoldDB" id="A0A212JI70"/>
<keyword evidence="2" id="KW-1003">Cell membrane</keyword>
<feature type="transmembrane region" description="Helical" evidence="6">
    <location>
        <begin position="153"/>
        <end position="174"/>
    </location>
</feature>
<dbReference type="InterPro" id="IPR016174">
    <property type="entry name" value="Di-haem_cyt_TM"/>
</dbReference>